<keyword evidence="7" id="KW-1185">Reference proteome</keyword>
<accession>A0ABS5DWW0</accession>
<feature type="chain" id="PRO_5045444048" evidence="3">
    <location>
        <begin position="29"/>
        <end position="628"/>
    </location>
</feature>
<feature type="signal peptide" evidence="3">
    <location>
        <begin position="1"/>
        <end position="28"/>
    </location>
</feature>
<comment type="caution">
    <text evidence="6">The sequence shown here is derived from an EMBL/GenBank/DDBJ whole genome shotgun (WGS) entry which is preliminary data.</text>
</comment>
<dbReference type="Gene3D" id="3.10.560.10">
    <property type="entry name" value="Outer membrane lipoprotein wza domain like"/>
    <property type="match status" value="4"/>
</dbReference>
<dbReference type="PANTHER" id="PTHR33619">
    <property type="entry name" value="POLYSACCHARIDE EXPORT PROTEIN GFCE-RELATED"/>
    <property type="match status" value="1"/>
</dbReference>
<reference evidence="6 7" key="1">
    <citation type="submission" date="2021-04" db="EMBL/GenBank/DDBJ databases">
        <title>The genome sequence of type strain Ideonella paludis KCTC 32238.</title>
        <authorList>
            <person name="Liu Y."/>
        </authorList>
    </citation>
    <scope>NUCLEOTIDE SEQUENCE [LARGE SCALE GENOMIC DNA]</scope>
    <source>
        <strain evidence="6 7">KCTC 32238</strain>
    </source>
</reference>
<evidence type="ECO:0000256" key="1">
    <source>
        <dbReference type="ARBA" id="ARBA00022729"/>
    </source>
</evidence>
<keyword evidence="1 3" id="KW-0732">Signal</keyword>
<feature type="domain" description="Soluble ligand binding" evidence="5">
    <location>
        <begin position="204"/>
        <end position="251"/>
    </location>
</feature>
<dbReference type="Proteomes" id="UP000672097">
    <property type="component" value="Unassembled WGS sequence"/>
</dbReference>
<feature type="domain" description="Soluble ligand binding" evidence="5">
    <location>
        <begin position="515"/>
        <end position="563"/>
    </location>
</feature>
<evidence type="ECO:0000259" key="4">
    <source>
        <dbReference type="Pfam" id="PF02563"/>
    </source>
</evidence>
<dbReference type="InterPro" id="IPR049712">
    <property type="entry name" value="Poly_export"/>
</dbReference>
<evidence type="ECO:0000313" key="6">
    <source>
        <dbReference type="EMBL" id="MBQ0935625.1"/>
    </source>
</evidence>
<feature type="domain" description="Soluble ligand binding" evidence="5">
    <location>
        <begin position="378"/>
        <end position="413"/>
    </location>
</feature>
<evidence type="ECO:0000256" key="2">
    <source>
        <dbReference type="SAM" id="MobiDB-lite"/>
    </source>
</evidence>
<evidence type="ECO:0000313" key="7">
    <source>
        <dbReference type="Proteomes" id="UP000672097"/>
    </source>
</evidence>
<name>A0ABS5DWW0_9BURK</name>
<dbReference type="Pfam" id="PF10531">
    <property type="entry name" value="SLBB"/>
    <property type="match status" value="4"/>
</dbReference>
<dbReference type="RefSeq" id="WP_210808729.1">
    <property type="nucleotide sequence ID" value="NZ_JAGQDG010000003.1"/>
</dbReference>
<evidence type="ECO:0000256" key="3">
    <source>
        <dbReference type="SAM" id="SignalP"/>
    </source>
</evidence>
<dbReference type="Gene3D" id="3.30.1950.10">
    <property type="entry name" value="wza like domain"/>
    <property type="match status" value="1"/>
</dbReference>
<protein>
    <submittedName>
        <fullName evidence="6">SLBB domain-containing protein</fullName>
    </submittedName>
</protein>
<dbReference type="InterPro" id="IPR003715">
    <property type="entry name" value="Poly_export_N"/>
</dbReference>
<gene>
    <name evidence="6" type="ORF">KAK11_09820</name>
</gene>
<organism evidence="6 7">
    <name type="scientific">Ideonella paludis</name>
    <dbReference type="NCBI Taxonomy" id="1233411"/>
    <lineage>
        <taxon>Bacteria</taxon>
        <taxon>Pseudomonadati</taxon>
        <taxon>Pseudomonadota</taxon>
        <taxon>Betaproteobacteria</taxon>
        <taxon>Burkholderiales</taxon>
        <taxon>Sphaerotilaceae</taxon>
        <taxon>Ideonella</taxon>
    </lineage>
</organism>
<dbReference type="PANTHER" id="PTHR33619:SF3">
    <property type="entry name" value="POLYSACCHARIDE EXPORT PROTEIN GFCE-RELATED"/>
    <property type="match status" value="1"/>
</dbReference>
<sequence>MNKPLTQRLPWMGALVALFISAGQPAFAQSTADAGRDAFGSGQGAESQAPSGAVRLRQPQASARDLLDVEESASTPVRAKATPYVPGEFEQYARTQSGITDLKRFGAELLTDPVNGRSEAQTAIPPDYTIRPGDEISLTLWGSVDADLRLNVDRTGKISIPRIGAVQVAGVRHADLADVIARRVATVFRNFQIAATLGQIKGVRVFVTGYAQRPGSLTVSGLASVLHVLVKAGGPSAAGSFRDIQLRRAGQVVAKLDLYDILIHGDRKADQIVQADDVIHISPVGPQVAVVGSVNLPAVFELKPKENLNDALRMAGGFNAVADRTRVAVERLEDRATGRVAEMRLPENGNSLLGTGDLVRAFSGISAALPKDKQRKRVKVEGEVVNPGEYILPAGSTISDAVKAAGGLTNAAYVFGTEFTRESVRQQQQDNYDKALRDLETEMAKSQASRRVSTGEEVAAQTNATAASARLIERLRLVRPTGRVVLQVAPEAKDLPNLALEDGDQLHIPSQSTSVGVFGSVFNAGSFIYVAGATTGDFLKLAGGPTRGADARSMFVVRANGSVVSARQGANFWGSGVSGFEAASLLPGDTIFVPEELNKTTFTQDAKDWTQILYQFGLGLAGIKALGI</sequence>
<proteinExistence type="predicted"/>
<dbReference type="Pfam" id="PF02563">
    <property type="entry name" value="Poly_export"/>
    <property type="match status" value="1"/>
</dbReference>
<feature type="region of interest" description="Disordered" evidence="2">
    <location>
        <begin position="33"/>
        <end position="55"/>
    </location>
</feature>
<evidence type="ECO:0000259" key="5">
    <source>
        <dbReference type="Pfam" id="PF10531"/>
    </source>
</evidence>
<dbReference type="EMBL" id="JAGQDG010000003">
    <property type="protein sequence ID" value="MBQ0935625.1"/>
    <property type="molecule type" value="Genomic_DNA"/>
</dbReference>
<feature type="domain" description="Soluble ligand binding" evidence="5">
    <location>
        <begin position="288"/>
        <end position="332"/>
    </location>
</feature>
<feature type="domain" description="Polysaccharide export protein N-terminal" evidence="4">
    <location>
        <begin position="124"/>
        <end position="196"/>
    </location>
</feature>
<dbReference type="InterPro" id="IPR019554">
    <property type="entry name" value="Soluble_ligand-bd"/>
</dbReference>